<dbReference type="GO" id="GO:0006351">
    <property type="term" value="P:DNA-templated transcription"/>
    <property type="evidence" value="ECO:0007669"/>
    <property type="project" value="InterPro"/>
</dbReference>
<reference evidence="2 3" key="1">
    <citation type="submission" date="2017-11" db="EMBL/GenBank/DDBJ databases">
        <title>De-novo sequencing of pomegranate (Punica granatum L.) genome.</title>
        <authorList>
            <person name="Akparov Z."/>
            <person name="Amiraslanov A."/>
            <person name="Hajiyeva S."/>
            <person name="Abbasov M."/>
            <person name="Kaur K."/>
            <person name="Hamwieh A."/>
            <person name="Solovyev V."/>
            <person name="Salamov A."/>
            <person name="Braich B."/>
            <person name="Kosarev P."/>
            <person name="Mahmoud A."/>
            <person name="Hajiyev E."/>
            <person name="Babayeva S."/>
            <person name="Izzatullayeva V."/>
            <person name="Mammadov A."/>
            <person name="Mammadov A."/>
            <person name="Sharifova S."/>
            <person name="Ojaghi J."/>
            <person name="Eynullazada K."/>
            <person name="Bayramov B."/>
            <person name="Abdulazimova A."/>
            <person name="Shahmuradov I."/>
        </authorList>
    </citation>
    <scope>NUCLEOTIDE SEQUENCE [LARGE SCALE GENOMIC DNA]</scope>
    <source>
        <strain evidence="3">cv. AG2017</strain>
        <tissue evidence="2">Leaf</tissue>
    </source>
</reference>
<sequence>MTGRCLNCVYPSDLLPFTRRPLFLVIDSESSIAFEAISGAEKGEPAALLLSPRCSAPMGSNDSCRHSNGSLFTIFLTAPLQAFCILVGISSSEVDMGAFSNAEKLLSSSLNDWGLALAACDSLSPVWVQILGDPFLRRLLLRHLGKAYVLNILFNLHFGVLHLIHILLGGVEPVCPDLQQDGVCSPLSTSSP</sequence>
<dbReference type="InterPro" id="IPR022709">
    <property type="entry name" value="SCAI"/>
</dbReference>
<organism evidence="2 3">
    <name type="scientific">Punica granatum</name>
    <name type="common">Pomegranate</name>
    <dbReference type="NCBI Taxonomy" id="22663"/>
    <lineage>
        <taxon>Eukaryota</taxon>
        <taxon>Viridiplantae</taxon>
        <taxon>Streptophyta</taxon>
        <taxon>Embryophyta</taxon>
        <taxon>Tracheophyta</taxon>
        <taxon>Spermatophyta</taxon>
        <taxon>Magnoliopsida</taxon>
        <taxon>eudicotyledons</taxon>
        <taxon>Gunneridae</taxon>
        <taxon>Pentapetalae</taxon>
        <taxon>rosids</taxon>
        <taxon>malvids</taxon>
        <taxon>Myrtales</taxon>
        <taxon>Lythraceae</taxon>
        <taxon>Punica</taxon>
    </lineage>
</organism>
<dbReference type="EMBL" id="PGOL01002266">
    <property type="protein sequence ID" value="PKI49199.1"/>
    <property type="molecule type" value="Genomic_DNA"/>
</dbReference>
<comment type="caution">
    <text evidence="2">The sequence shown here is derived from an EMBL/GenBank/DDBJ whole genome shotgun (WGS) entry which is preliminary data.</text>
</comment>
<keyword evidence="1" id="KW-1133">Transmembrane helix</keyword>
<gene>
    <name evidence="2" type="ORF">CRG98_030417</name>
</gene>
<dbReference type="AlphaFoldDB" id="A0A2I0IYX7"/>
<feature type="transmembrane region" description="Helical" evidence="1">
    <location>
        <begin position="148"/>
        <end position="168"/>
    </location>
</feature>
<dbReference type="Pfam" id="PF12070">
    <property type="entry name" value="SCAI"/>
    <property type="match status" value="1"/>
</dbReference>
<keyword evidence="1" id="KW-0812">Transmembrane</keyword>
<protein>
    <submittedName>
        <fullName evidence="2">Uncharacterized protein</fullName>
    </submittedName>
</protein>
<accession>A0A2I0IYX7</accession>
<dbReference type="STRING" id="22663.A0A2I0IYX7"/>
<name>A0A2I0IYX7_PUNGR</name>
<proteinExistence type="predicted"/>
<evidence type="ECO:0000313" key="2">
    <source>
        <dbReference type="EMBL" id="PKI49199.1"/>
    </source>
</evidence>
<evidence type="ECO:0000256" key="1">
    <source>
        <dbReference type="SAM" id="Phobius"/>
    </source>
</evidence>
<dbReference type="GO" id="GO:0003714">
    <property type="term" value="F:transcription corepressor activity"/>
    <property type="evidence" value="ECO:0007669"/>
    <property type="project" value="InterPro"/>
</dbReference>
<keyword evidence="3" id="KW-1185">Reference proteome</keyword>
<keyword evidence="1" id="KW-0472">Membrane</keyword>
<dbReference type="PANTHER" id="PTHR21243">
    <property type="entry name" value="PROTEIN SCAI"/>
    <property type="match status" value="1"/>
</dbReference>
<dbReference type="Proteomes" id="UP000233551">
    <property type="component" value="Unassembled WGS sequence"/>
</dbReference>
<evidence type="ECO:0000313" key="3">
    <source>
        <dbReference type="Proteomes" id="UP000233551"/>
    </source>
</evidence>